<feature type="chain" id="PRO_5047435216" evidence="1">
    <location>
        <begin position="25"/>
        <end position="349"/>
    </location>
</feature>
<gene>
    <name evidence="2" type="ORF">SEUCBS140593_004187</name>
</gene>
<organism evidence="2 3">
    <name type="scientific">Sporothrix eucalyptigena</name>
    <dbReference type="NCBI Taxonomy" id="1812306"/>
    <lineage>
        <taxon>Eukaryota</taxon>
        <taxon>Fungi</taxon>
        <taxon>Dikarya</taxon>
        <taxon>Ascomycota</taxon>
        <taxon>Pezizomycotina</taxon>
        <taxon>Sordariomycetes</taxon>
        <taxon>Sordariomycetidae</taxon>
        <taxon>Ophiostomatales</taxon>
        <taxon>Ophiostomataceae</taxon>
        <taxon>Sporothrix</taxon>
    </lineage>
</organism>
<feature type="signal peptide" evidence="1">
    <location>
        <begin position="1"/>
        <end position="24"/>
    </location>
</feature>
<accession>A0ABP0BKZ0</accession>
<reference evidence="2 3" key="1">
    <citation type="submission" date="2024-01" db="EMBL/GenBank/DDBJ databases">
        <authorList>
            <person name="Allen C."/>
            <person name="Tagirdzhanova G."/>
        </authorList>
    </citation>
    <scope>NUCLEOTIDE SEQUENCE [LARGE SCALE GENOMIC DNA]</scope>
</reference>
<dbReference type="EMBL" id="CAWUHD010000035">
    <property type="protein sequence ID" value="CAK7220302.1"/>
    <property type="molecule type" value="Genomic_DNA"/>
</dbReference>
<evidence type="ECO:0000313" key="3">
    <source>
        <dbReference type="Proteomes" id="UP001642482"/>
    </source>
</evidence>
<evidence type="ECO:0000256" key="1">
    <source>
        <dbReference type="SAM" id="SignalP"/>
    </source>
</evidence>
<name>A0ABP0BKZ0_9PEZI</name>
<proteinExistence type="predicted"/>
<keyword evidence="1" id="KW-0732">Signal</keyword>
<sequence>MVAYLKTLLAVSATVLSLSTGVLADCSSYGVDYSNGGAYYIDGTSNTYFSFITIFQGCTQESISPILVDPDNNQYACSAISTTPAGAQETSTCGIPFSAMKSGTWKIIVSGDQIAVQRTITLTVGAPQTSTVVATPTIVLGITTTPRAKTIVNTLGQTETLILVPKTITANCNGGNGATQTITNIQAGRTQTVTSTITRTATDGVKTSQYQTTVTTAASCHYPSNKRDLNRMQSVMATTVTITETTYTVTQTRVSTAPAFTTTEVVFKTITATITPSPSTVCANGGGGNQPGATVTVTRGGTGVVTQTNIVYQTTKVSGTVWVGQTQYTTITNAPSATACWRAGGWYGA</sequence>
<evidence type="ECO:0000313" key="2">
    <source>
        <dbReference type="EMBL" id="CAK7220302.1"/>
    </source>
</evidence>
<dbReference type="Proteomes" id="UP001642482">
    <property type="component" value="Unassembled WGS sequence"/>
</dbReference>
<protein>
    <submittedName>
        <fullName evidence="2">Uncharacterized protein</fullName>
    </submittedName>
</protein>
<comment type="caution">
    <text evidence="2">The sequence shown here is derived from an EMBL/GenBank/DDBJ whole genome shotgun (WGS) entry which is preliminary data.</text>
</comment>
<keyword evidence="3" id="KW-1185">Reference proteome</keyword>